<dbReference type="EMBL" id="CP060718">
    <property type="protein sequence ID" value="QNN68077.1"/>
    <property type="molecule type" value="Genomic_DNA"/>
</dbReference>
<feature type="transmembrane region" description="Helical" evidence="6">
    <location>
        <begin position="95"/>
        <end position="116"/>
    </location>
</feature>
<comment type="subunit">
    <text evidence="6">HflC and HflK may interact to form a multimeric complex.</text>
</comment>
<dbReference type="InterPro" id="IPR050710">
    <property type="entry name" value="Band7/mec-2_domain"/>
</dbReference>
<keyword evidence="9" id="KW-0378">Hydrolase</keyword>
<feature type="domain" description="Band 7" evidence="8">
    <location>
        <begin position="111"/>
        <end position="277"/>
    </location>
</feature>
<organism evidence="9 10">
    <name type="scientific">Sphingomonas lutea</name>
    <dbReference type="NCBI Taxonomy" id="1045317"/>
    <lineage>
        <taxon>Bacteria</taxon>
        <taxon>Pseudomonadati</taxon>
        <taxon>Pseudomonadota</taxon>
        <taxon>Alphaproteobacteria</taxon>
        <taxon>Sphingomonadales</taxon>
        <taxon>Sphingomonadaceae</taxon>
        <taxon>Sphingomonas</taxon>
    </lineage>
</organism>
<keyword evidence="4 6" id="KW-1133">Transmembrane helix</keyword>
<evidence type="ECO:0000256" key="7">
    <source>
        <dbReference type="SAM" id="MobiDB-lite"/>
    </source>
</evidence>
<dbReference type="InterPro" id="IPR001107">
    <property type="entry name" value="Band_7"/>
</dbReference>
<keyword evidence="5 6" id="KW-0472">Membrane</keyword>
<feature type="compositionally biased region" description="Low complexity" evidence="7">
    <location>
        <begin position="23"/>
        <end position="34"/>
    </location>
</feature>
<dbReference type="GO" id="GO:0008233">
    <property type="term" value="F:peptidase activity"/>
    <property type="evidence" value="ECO:0007669"/>
    <property type="project" value="UniProtKB-KW"/>
</dbReference>
<evidence type="ECO:0000256" key="5">
    <source>
        <dbReference type="ARBA" id="ARBA00023136"/>
    </source>
</evidence>
<dbReference type="KEGG" id="slut:H9L13_04065"/>
<dbReference type="PANTHER" id="PTHR43327">
    <property type="entry name" value="STOMATIN-LIKE PROTEIN 2, MITOCHONDRIAL"/>
    <property type="match status" value="1"/>
</dbReference>
<evidence type="ECO:0000256" key="4">
    <source>
        <dbReference type="ARBA" id="ARBA00022989"/>
    </source>
</evidence>
<keyword evidence="3 6" id="KW-0812">Transmembrane</keyword>
<evidence type="ECO:0000256" key="1">
    <source>
        <dbReference type="ARBA" id="ARBA00004167"/>
    </source>
</evidence>
<comment type="function">
    <text evidence="6">HflC and HflK could encode or regulate a protease.</text>
</comment>
<name>A0A7G9SJQ2_9SPHN</name>
<accession>A0A7G9SJQ2</accession>
<dbReference type="PANTHER" id="PTHR43327:SF2">
    <property type="entry name" value="MODULATOR OF FTSH PROTEASE HFLK"/>
    <property type="match status" value="1"/>
</dbReference>
<dbReference type="SUPFAM" id="SSF117892">
    <property type="entry name" value="Band 7/SPFH domain"/>
    <property type="match status" value="1"/>
</dbReference>
<dbReference type="SMART" id="SM00244">
    <property type="entry name" value="PHB"/>
    <property type="match status" value="1"/>
</dbReference>
<comment type="subcellular location">
    <subcellularLocation>
        <location evidence="1">Membrane</location>
        <topology evidence="1">Single-pass membrane protein</topology>
    </subcellularLocation>
</comment>
<dbReference type="InterPro" id="IPR010201">
    <property type="entry name" value="HflK"/>
</dbReference>
<evidence type="ECO:0000259" key="8">
    <source>
        <dbReference type="SMART" id="SM00244"/>
    </source>
</evidence>
<protein>
    <recommendedName>
        <fullName evidence="6">Protein HflK</fullName>
    </recommendedName>
</protein>
<evidence type="ECO:0000256" key="2">
    <source>
        <dbReference type="ARBA" id="ARBA00006971"/>
    </source>
</evidence>
<evidence type="ECO:0000256" key="6">
    <source>
        <dbReference type="RuleBase" id="RU364113"/>
    </source>
</evidence>
<dbReference type="AlphaFoldDB" id="A0A7G9SJQ2"/>
<reference evidence="9 10" key="1">
    <citation type="submission" date="2020-08" db="EMBL/GenBank/DDBJ databases">
        <title>Genome sequence of Sphingomonas lutea KCTC 23642T.</title>
        <authorList>
            <person name="Hyun D.-W."/>
            <person name="Bae J.-W."/>
        </authorList>
    </citation>
    <scope>NUCLEOTIDE SEQUENCE [LARGE SCALE GENOMIC DNA]</scope>
    <source>
        <strain evidence="9 10">KCTC 23642</strain>
    </source>
</reference>
<dbReference type="Proteomes" id="UP000515971">
    <property type="component" value="Chromosome"/>
</dbReference>
<evidence type="ECO:0000313" key="10">
    <source>
        <dbReference type="Proteomes" id="UP000515971"/>
    </source>
</evidence>
<dbReference type="Gene3D" id="3.30.479.30">
    <property type="entry name" value="Band 7 domain"/>
    <property type="match status" value="1"/>
</dbReference>
<keyword evidence="10" id="KW-1185">Reference proteome</keyword>
<dbReference type="GO" id="GO:0006508">
    <property type="term" value="P:proteolysis"/>
    <property type="evidence" value="ECO:0007669"/>
    <property type="project" value="UniProtKB-KW"/>
</dbReference>
<proteinExistence type="inferred from homology"/>
<dbReference type="InterPro" id="IPR036013">
    <property type="entry name" value="Band_7/SPFH_dom_sf"/>
</dbReference>
<dbReference type="CDD" id="cd03404">
    <property type="entry name" value="SPFH_HflK"/>
    <property type="match status" value="1"/>
</dbReference>
<feature type="region of interest" description="Disordered" evidence="7">
    <location>
        <begin position="15"/>
        <end position="65"/>
    </location>
</feature>
<feature type="compositionally biased region" description="Polar residues" evidence="7">
    <location>
        <begin position="56"/>
        <end position="65"/>
    </location>
</feature>
<evidence type="ECO:0000256" key="3">
    <source>
        <dbReference type="ARBA" id="ARBA00022692"/>
    </source>
</evidence>
<evidence type="ECO:0000313" key="9">
    <source>
        <dbReference type="EMBL" id="QNN68077.1"/>
    </source>
</evidence>
<dbReference type="Pfam" id="PF01145">
    <property type="entry name" value="Band_7"/>
    <property type="match status" value="1"/>
</dbReference>
<dbReference type="NCBIfam" id="TIGR01933">
    <property type="entry name" value="hflK"/>
    <property type="match status" value="1"/>
</dbReference>
<keyword evidence="9" id="KW-0645">Protease</keyword>
<gene>
    <name evidence="9" type="primary">hflK</name>
    <name evidence="9" type="ORF">H9L13_04065</name>
</gene>
<comment type="similarity">
    <text evidence="2 6">Belongs to the band 7/mec-2 family. HflK subfamily.</text>
</comment>
<sequence length="367" mass="40057">MNILMGWGGRIRGLFADNKGPWGPTEDGGSSEPPSSEDKGGPWGGPSNPPRRRRGSLNTPGNVTSFDDFVQRSRARFGGGGGAGGGGFGRPDRPLITWAIIAFVVAWLLFTSMHVISPGQRGVVTQFGRYSHTLGPGVGFTMPSPINRVNKIDVENIRNIDLGASNTETLMLTGDQNIIDIAYSVRWNIRDPEQYLFELAQPDETIREVAESAMRAVVARVTLDQAMGESRGLIESQVQEVMQRVLDAYGAGISIQGVAIKQADPPAAVNEAFKDVTAAQQQAQSYINQANAYATQLTQKAQGEAAAFDKVYEEYRLAPEVTRRRMYYETMERVLKKVDKTIVETPGVTPYLPLPQVQKSQPQGANQ</sequence>
<dbReference type="RefSeq" id="WP_187539255.1">
    <property type="nucleotide sequence ID" value="NZ_BAABJT010000001.1"/>
</dbReference>
<dbReference type="GO" id="GO:0016020">
    <property type="term" value="C:membrane"/>
    <property type="evidence" value="ECO:0007669"/>
    <property type="project" value="UniProtKB-SubCell"/>
</dbReference>